<evidence type="ECO:0000313" key="3">
    <source>
        <dbReference type="Proteomes" id="UP000663608"/>
    </source>
</evidence>
<dbReference type="Proteomes" id="UP000663608">
    <property type="component" value="Chromosome"/>
</dbReference>
<proteinExistence type="predicted"/>
<sequence length="42" mass="4979">MNKKEIGIFIGKTLFYFVILLILLYLYSYSHTGGAHFIYNEF</sequence>
<dbReference type="RefSeq" id="WP_082272323.1">
    <property type="nucleotide sequence ID" value="NZ_BNDT01000003.1"/>
</dbReference>
<keyword evidence="3" id="KW-1185">Reference proteome</keyword>
<dbReference type="AlphaFoldDB" id="A0AA45KGE3"/>
<dbReference type="InterPro" id="IPR021008">
    <property type="entry name" value="DltX"/>
</dbReference>
<keyword evidence="1" id="KW-1133">Transmembrane helix</keyword>
<gene>
    <name evidence="2" type="primary">dltX</name>
    <name evidence="2" type="ORF">JW886_06080</name>
</gene>
<organism evidence="2 3">
    <name type="scientific">Lactococcus taiwanensis</name>
    <dbReference type="NCBI Taxonomy" id="1151742"/>
    <lineage>
        <taxon>Bacteria</taxon>
        <taxon>Bacillati</taxon>
        <taxon>Bacillota</taxon>
        <taxon>Bacilli</taxon>
        <taxon>Lactobacillales</taxon>
        <taxon>Streptococcaceae</taxon>
        <taxon>Lactococcus</taxon>
    </lineage>
</organism>
<name>A0AA45KGE3_9LACT</name>
<feature type="transmembrane region" description="Helical" evidence="1">
    <location>
        <begin position="6"/>
        <end position="27"/>
    </location>
</feature>
<accession>A0AA45KGE3</accession>
<evidence type="ECO:0000256" key="1">
    <source>
        <dbReference type="SAM" id="Phobius"/>
    </source>
</evidence>
<evidence type="ECO:0000313" key="2">
    <source>
        <dbReference type="EMBL" id="QSE76038.1"/>
    </source>
</evidence>
<dbReference type="EMBL" id="CP070872">
    <property type="protein sequence ID" value="QSE76038.1"/>
    <property type="molecule type" value="Genomic_DNA"/>
</dbReference>
<keyword evidence="1" id="KW-0812">Transmembrane</keyword>
<dbReference type="KEGG" id="lti:JW886_06080"/>
<keyword evidence="1" id="KW-0472">Membrane</keyword>
<protein>
    <submittedName>
        <fullName evidence="2">Teichoic acid D-Ala incorporation-associated protein DltX</fullName>
    </submittedName>
</protein>
<dbReference type="Pfam" id="PF12459">
    <property type="entry name" value="DltX"/>
    <property type="match status" value="1"/>
</dbReference>
<reference evidence="2 3" key="1">
    <citation type="submission" date="2021-02" db="EMBL/GenBank/DDBJ databases">
        <title>Complete genome sequence of Lactococcus lactis strain K_LL004.</title>
        <authorList>
            <person name="Kim H.B."/>
        </authorList>
    </citation>
    <scope>NUCLEOTIDE SEQUENCE [LARGE SCALE GENOMIC DNA]</scope>
    <source>
        <strain evidence="2 3">K_LL004</strain>
    </source>
</reference>